<dbReference type="InterPro" id="IPR052043">
    <property type="entry name" value="PolySaccharide_Degr_Enz"/>
</dbReference>
<keyword evidence="1 3" id="KW-0378">Hydrolase</keyword>
<evidence type="ECO:0000313" key="3">
    <source>
        <dbReference type="EMBL" id="PXV65886.1"/>
    </source>
</evidence>
<accession>A0A2V3PSM5</accession>
<dbReference type="SUPFAM" id="SSF52266">
    <property type="entry name" value="SGNH hydrolase"/>
    <property type="match status" value="1"/>
</dbReference>
<proteinExistence type="predicted"/>
<dbReference type="AlphaFoldDB" id="A0A2V3PSM5"/>
<dbReference type="InterPro" id="IPR037459">
    <property type="entry name" value="RhgT-like"/>
</dbReference>
<dbReference type="InterPro" id="IPR008928">
    <property type="entry name" value="6-hairpin_glycosidase_sf"/>
</dbReference>
<dbReference type="Gene3D" id="3.40.50.1110">
    <property type="entry name" value="SGNH hydrolase"/>
    <property type="match status" value="1"/>
</dbReference>
<gene>
    <name evidence="3" type="ORF">CLV62_10659</name>
</gene>
<feature type="domain" description="SGNH hydrolase-type esterase" evidence="2">
    <location>
        <begin position="488"/>
        <end position="689"/>
    </location>
</feature>
<protein>
    <submittedName>
        <fullName evidence="3">Rhamnogalacturonyl hydrolase YesR</fullName>
    </submittedName>
</protein>
<dbReference type="Pfam" id="PF07470">
    <property type="entry name" value="Glyco_hydro_88"/>
    <property type="match status" value="1"/>
</dbReference>
<dbReference type="OrthoDB" id="9807186at2"/>
<comment type="caution">
    <text evidence="3">The sequence shown here is derived from an EMBL/GenBank/DDBJ whole genome shotgun (WGS) entry which is preliminary data.</text>
</comment>
<dbReference type="Proteomes" id="UP000247973">
    <property type="component" value="Unassembled WGS sequence"/>
</dbReference>
<name>A0A2V3PSM5_9BACT</name>
<dbReference type="InterPro" id="IPR013830">
    <property type="entry name" value="SGNH_hydro"/>
</dbReference>
<sequence length="714" mass="80313">MKYTLNILSLLIFLLIGEVLFAQKKEEKINDSTTPLHLLAPDYKVPYGMISKDEVKKSLDRVLTYLEKSTPTNVIDKKTKKVITDYSQMDSNSELEKGAFRLASYEWGVTYSGMLEMAAATGDKRYFDYVNDRFKFLSDVAPHFKKLMDDYGVIDPQMKQMLTPHALDDAGAMCASMIKLEQTGSEYNLRPLIDNYINYIMYSEYRLYDGTFARKRPQMNTLWLDDLYMSVPALAQMGKLTGESKYYNEAVRQILQFSKRMFVKEKGLYMHGWVESSEEHPAFHWGRANGWAILTMVEVLDVLPVNHPERPKVLAQLKEHVKGLASYQSGDGFWHQLLDRNDSYPETSATAIYAYCFARAVNKGWIDAIAYAPVAHLAWHAVSTQINKEGQVEGTCVGTGMAFDPAFYYYRPVNVYAAHGYGPVLLAGAEIINMLNKFYPKMNDSAVQYYSDKQNTTAPIFSVSDPSRSQDIVSGSSRKNGTAPVLFLIGDSTVKNGKGNGDNDQWGWGSFFEQFFDTTKISVENHALGGRSSRSYFTEGLWDKVLSGIQSGDYLLIQFGHNDGGPLNTGRARASLKGIGNESETVIMERNGGPETVYTFGHYLRIYIRQTKARGAYPIVLSPTPGNHWTNGKMNRMADTYSKWAKDVAAQENVPFVDLNDLTAQKCDALGQAKVKELYKDNVHTTREGALMNGQSVIDGLKALPDFGLQKYIK</sequence>
<dbReference type="EMBL" id="QICL01000006">
    <property type="protein sequence ID" value="PXV65886.1"/>
    <property type="molecule type" value="Genomic_DNA"/>
</dbReference>
<dbReference type="CDD" id="cd01821">
    <property type="entry name" value="Rhamnogalacturan_acetylesterase_like"/>
    <property type="match status" value="1"/>
</dbReference>
<dbReference type="PANTHER" id="PTHR33886">
    <property type="entry name" value="UNSATURATED RHAMNOGALACTURONAN HYDROLASE (EUROFUNG)"/>
    <property type="match status" value="1"/>
</dbReference>
<reference evidence="3 4" key="1">
    <citation type="submission" date="2018-03" db="EMBL/GenBank/DDBJ databases">
        <title>Genomic Encyclopedia of Archaeal and Bacterial Type Strains, Phase II (KMG-II): from individual species to whole genera.</title>
        <authorList>
            <person name="Goeker M."/>
        </authorList>
    </citation>
    <scope>NUCLEOTIDE SEQUENCE [LARGE SCALE GENOMIC DNA]</scope>
    <source>
        <strain evidence="3 4">DSM 100214</strain>
    </source>
</reference>
<dbReference type="PANTHER" id="PTHR33886:SF8">
    <property type="entry name" value="UNSATURATED RHAMNOGALACTURONAN HYDROLASE (EUROFUNG)"/>
    <property type="match status" value="1"/>
</dbReference>
<organism evidence="3 4">
    <name type="scientific">Dysgonomonas alginatilytica</name>
    <dbReference type="NCBI Taxonomy" id="1605892"/>
    <lineage>
        <taxon>Bacteria</taxon>
        <taxon>Pseudomonadati</taxon>
        <taxon>Bacteroidota</taxon>
        <taxon>Bacteroidia</taxon>
        <taxon>Bacteroidales</taxon>
        <taxon>Dysgonomonadaceae</taxon>
        <taxon>Dysgonomonas</taxon>
    </lineage>
</organism>
<dbReference type="SUPFAM" id="SSF48208">
    <property type="entry name" value="Six-hairpin glycosidases"/>
    <property type="match status" value="1"/>
</dbReference>
<evidence type="ECO:0000256" key="1">
    <source>
        <dbReference type="ARBA" id="ARBA00022801"/>
    </source>
</evidence>
<evidence type="ECO:0000259" key="2">
    <source>
        <dbReference type="Pfam" id="PF13472"/>
    </source>
</evidence>
<dbReference type="GO" id="GO:0005975">
    <property type="term" value="P:carbohydrate metabolic process"/>
    <property type="evidence" value="ECO:0007669"/>
    <property type="project" value="InterPro"/>
</dbReference>
<dbReference type="Gene3D" id="1.50.10.10">
    <property type="match status" value="1"/>
</dbReference>
<evidence type="ECO:0000313" key="4">
    <source>
        <dbReference type="Proteomes" id="UP000247973"/>
    </source>
</evidence>
<dbReference type="InterPro" id="IPR036514">
    <property type="entry name" value="SGNH_hydro_sf"/>
</dbReference>
<dbReference type="InterPro" id="IPR010905">
    <property type="entry name" value="Glyco_hydro_88"/>
</dbReference>
<dbReference type="GO" id="GO:0016788">
    <property type="term" value="F:hydrolase activity, acting on ester bonds"/>
    <property type="evidence" value="ECO:0007669"/>
    <property type="project" value="UniProtKB-ARBA"/>
</dbReference>
<dbReference type="InterPro" id="IPR012341">
    <property type="entry name" value="6hp_glycosidase-like_sf"/>
</dbReference>
<keyword evidence="4" id="KW-1185">Reference proteome</keyword>
<dbReference type="Pfam" id="PF13472">
    <property type="entry name" value="Lipase_GDSL_2"/>
    <property type="match status" value="1"/>
</dbReference>